<keyword evidence="5 9" id="KW-0863">Zinc-finger</keyword>
<dbReference type="InterPro" id="IPR011011">
    <property type="entry name" value="Znf_FYVE_PHD"/>
</dbReference>
<feature type="region of interest" description="Disordered" evidence="11">
    <location>
        <begin position="1718"/>
        <end position="1761"/>
    </location>
</feature>
<feature type="compositionally biased region" description="Basic and acidic residues" evidence="11">
    <location>
        <begin position="841"/>
        <end position="853"/>
    </location>
</feature>
<dbReference type="Gene3D" id="3.50.7.10">
    <property type="entry name" value="GroEL"/>
    <property type="match status" value="1"/>
</dbReference>
<evidence type="ECO:0000256" key="10">
    <source>
        <dbReference type="PROSITE-ProRule" id="PRU00781"/>
    </source>
</evidence>
<dbReference type="Pfam" id="PF01504">
    <property type="entry name" value="PIP5K"/>
    <property type="match status" value="1"/>
</dbReference>
<dbReference type="PROSITE" id="PS50178">
    <property type="entry name" value="ZF_FYVE"/>
    <property type="match status" value="1"/>
</dbReference>
<name>A0AAW1NTN6_9CHLO</name>
<accession>A0AAW1NTN6</accession>
<evidence type="ECO:0000256" key="9">
    <source>
        <dbReference type="PROSITE-ProRule" id="PRU00091"/>
    </source>
</evidence>
<evidence type="ECO:0000259" key="12">
    <source>
        <dbReference type="PROSITE" id="PS50178"/>
    </source>
</evidence>
<dbReference type="Gene3D" id="3.30.40.10">
    <property type="entry name" value="Zinc/RING finger domain, C3HC4 (zinc finger)"/>
    <property type="match status" value="1"/>
</dbReference>
<dbReference type="Proteomes" id="UP001465755">
    <property type="component" value="Unassembled WGS sequence"/>
</dbReference>
<evidence type="ECO:0000256" key="8">
    <source>
        <dbReference type="ARBA" id="ARBA00022840"/>
    </source>
</evidence>
<feature type="compositionally biased region" description="Low complexity" evidence="11">
    <location>
        <begin position="577"/>
        <end position="595"/>
    </location>
</feature>
<protein>
    <recommendedName>
        <fullName evidence="1">1-phosphatidylinositol-3-phosphate 5-kinase</fullName>
        <ecNumber evidence="1">2.7.1.150</ecNumber>
    </recommendedName>
</protein>
<feature type="compositionally biased region" description="Low complexity" evidence="11">
    <location>
        <begin position="1582"/>
        <end position="1593"/>
    </location>
</feature>
<evidence type="ECO:0000256" key="5">
    <source>
        <dbReference type="ARBA" id="ARBA00022771"/>
    </source>
</evidence>
<feature type="compositionally biased region" description="Polar residues" evidence="11">
    <location>
        <begin position="812"/>
        <end position="825"/>
    </location>
</feature>
<dbReference type="SUPFAM" id="SSF52029">
    <property type="entry name" value="GroEL apical domain-like"/>
    <property type="match status" value="1"/>
</dbReference>
<organism evidence="14 15">
    <name type="scientific">Symbiochloris irregularis</name>
    <dbReference type="NCBI Taxonomy" id="706552"/>
    <lineage>
        <taxon>Eukaryota</taxon>
        <taxon>Viridiplantae</taxon>
        <taxon>Chlorophyta</taxon>
        <taxon>core chlorophytes</taxon>
        <taxon>Trebouxiophyceae</taxon>
        <taxon>Trebouxiales</taxon>
        <taxon>Trebouxiaceae</taxon>
        <taxon>Symbiochloris</taxon>
    </lineage>
</organism>
<dbReference type="SUPFAM" id="SSF56104">
    <property type="entry name" value="SAICAR synthase-like"/>
    <property type="match status" value="1"/>
</dbReference>
<keyword evidence="8 10" id="KW-0067">ATP-binding</keyword>
<keyword evidence="6 10" id="KW-0418">Kinase</keyword>
<dbReference type="GO" id="GO:0000285">
    <property type="term" value="F:1-phosphatidylinositol-3-phosphate 5-kinase activity"/>
    <property type="evidence" value="ECO:0007669"/>
    <property type="project" value="UniProtKB-EC"/>
</dbReference>
<evidence type="ECO:0000256" key="1">
    <source>
        <dbReference type="ARBA" id="ARBA00012009"/>
    </source>
</evidence>
<dbReference type="Pfam" id="PF01363">
    <property type="entry name" value="FYVE"/>
    <property type="match status" value="1"/>
</dbReference>
<dbReference type="InterPro" id="IPR027483">
    <property type="entry name" value="PInositol-4-P-4/5-kinase_C_sf"/>
</dbReference>
<feature type="compositionally biased region" description="Acidic residues" evidence="11">
    <location>
        <begin position="1416"/>
        <end position="1427"/>
    </location>
</feature>
<feature type="compositionally biased region" description="Polar residues" evidence="11">
    <location>
        <begin position="791"/>
        <end position="803"/>
    </location>
</feature>
<evidence type="ECO:0000259" key="13">
    <source>
        <dbReference type="PROSITE" id="PS51455"/>
    </source>
</evidence>
<feature type="compositionally biased region" description="Low complexity" evidence="11">
    <location>
        <begin position="1240"/>
        <end position="1262"/>
    </location>
</feature>
<dbReference type="FunFam" id="3.50.7.10:FF:000007">
    <property type="entry name" value="1-phosphatidylinositol 3-phosphate 5-kinase isoform X1"/>
    <property type="match status" value="1"/>
</dbReference>
<dbReference type="GO" id="GO:0046854">
    <property type="term" value="P:phosphatidylinositol phosphate biosynthetic process"/>
    <property type="evidence" value="ECO:0007669"/>
    <property type="project" value="TreeGrafter"/>
</dbReference>
<dbReference type="SUPFAM" id="SSF57903">
    <property type="entry name" value="FYVE/PHD zinc finger"/>
    <property type="match status" value="1"/>
</dbReference>
<dbReference type="InterPro" id="IPR013083">
    <property type="entry name" value="Znf_RING/FYVE/PHD"/>
</dbReference>
<dbReference type="PANTHER" id="PTHR45748">
    <property type="entry name" value="1-PHOSPHATIDYLINOSITOL 3-PHOSPHATE 5-KINASE-RELATED"/>
    <property type="match status" value="1"/>
</dbReference>
<dbReference type="EC" id="2.7.1.150" evidence="1"/>
<feature type="compositionally biased region" description="Basic and acidic residues" evidence="11">
    <location>
        <begin position="1465"/>
        <end position="1477"/>
    </location>
</feature>
<feature type="region of interest" description="Disordered" evidence="11">
    <location>
        <begin position="565"/>
        <end position="595"/>
    </location>
</feature>
<dbReference type="InterPro" id="IPR017455">
    <property type="entry name" value="Znf_FYVE-rel"/>
</dbReference>
<feature type="compositionally biased region" description="Polar residues" evidence="11">
    <location>
        <begin position="1403"/>
        <end position="1415"/>
    </location>
</feature>
<reference evidence="14 15" key="1">
    <citation type="journal article" date="2024" name="Nat. Commun.">
        <title>Phylogenomics reveals the evolutionary origins of lichenization in chlorophyte algae.</title>
        <authorList>
            <person name="Puginier C."/>
            <person name="Libourel C."/>
            <person name="Otte J."/>
            <person name="Skaloud P."/>
            <person name="Haon M."/>
            <person name="Grisel S."/>
            <person name="Petersen M."/>
            <person name="Berrin J.G."/>
            <person name="Delaux P.M."/>
            <person name="Dal Grande F."/>
            <person name="Keller J."/>
        </authorList>
    </citation>
    <scope>NUCLEOTIDE SEQUENCE [LARGE SCALE GENOMIC DNA]</scope>
    <source>
        <strain evidence="14 15">SAG 2036</strain>
    </source>
</reference>
<dbReference type="PROSITE" id="PS51455">
    <property type="entry name" value="PIPK"/>
    <property type="match status" value="1"/>
</dbReference>
<dbReference type="GO" id="GO:0010008">
    <property type="term" value="C:endosome membrane"/>
    <property type="evidence" value="ECO:0007669"/>
    <property type="project" value="TreeGrafter"/>
</dbReference>
<feature type="region of interest" description="Disordered" evidence="11">
    <location>
        <begin position="841"/>
        <end position="862"/>
    </location>
</feature>
<dbReference type="SMART" id="SM00064">
    <property type="entry name" value="FYVE"/>
    <property type="match status" value="1"/>
</dbReference>
<dbReference type="CDD" id="cd17300">
    <property type="entry name" value="PIPKc_PIKfyve"/>
    <property type="match status" value="1"/>
</dbReference>
<keyword evidence="15" id="KW-1185">Reference proteome</keyword>
<feature type="region of interest" description="Disordered" evidence="11">
    <location>
        <begin position="95"/>
        <end position="218"/>
    </location>
</feature>
<keyword evidence="2 10" id="KW-0808">Transferase</keyword>
<feature type="domain" description="PIPK" evidence="13">
    <location>
        <begin position="1736"/>
        <end position="2044"/>
    </location>
</feature>
<keyword evidence="7" id="KW-0862">Zinc</keyword>
<feature type="compositionally biased region" description="Pro residues" evidence="11">
    <location>
        <begin position="766"/>
        <end position="776"/>
    </location>
</feature>
<dbReference type="EMBL" id="JALJOQ010000113">
    <property type="protein sequence ID" value="KAK9796713.1"/>
    <property type="molecule type" value="Genomic_DNA"/>
</dbReference>
<dbReference type="Pfam" id="PF00118">
    <property type="entry name" value="Cpn60_TCP1"/>
    <property type="match status" value="1"/>
</dbReference>
<evidence type="ECO:0000313" key="14">
    <source>
        <dbReference type="EMBL" id="KAK9796713.1"/>
    </source>
</evidence>
<feature type="region of interest" description="Disordered" evidence="11">
    <location>
        <begin position="736"/>
        <end position="825"/>
    </location>
</feature>
<evidence type="ECO:0000256" key="11">
    <source>
        <dbReference type="SAM" id="MobiDB-lite"/>
    </source>
</evidence>
<sequence>MLQEFVGLGRRRSESQNHLLSGYWVSDQFGKNCYDCEKSFSLFNRRHHCRICGFIFCLSCIQPGEFFVPATEQTQIVGRVCRYCYNLRRPTAAETTAGQRRVTAPQLSVGADSGPASAERRSSESAPSQSLRRQPSLAISIPSLGGASARSQSGVQPAHEKGMPAERPLSAAHSDAGTSALPPLPNAAASTRRLQRQERTEGRPGPAASDPAWTWDPADPLQIPQALLEQTQAGGSEGQGQHAELHPMAAIYRLPLSVVADQHLASLAAQLLKAEHVEDVGAWCPVITFLALEAASAVSPTAMAAFGVRDPRFYIKVKKVPDGGTPEQSCFIQGLVCRKNLTHRRMRKHIPNPRILLLASRLESHRTQTRLASFDHYTNDQEAEHLRLAVARLTQLQPDVLLVEKSVARSAQEALLNSGVSLALNMKRSTLDRVARCTGAQVADSLDQVSQSCIGHCQEFAVEDILPNTPALERTSMTAGKSEAAQENSAGERGPAGRALMYVKGCPHALGCTMLLKGGPITQLRRVKKVARFVAFAAYRCRLETAFLADQLASATFAAAEAESLASHPPNNSHQHPNTALTTSSSSSLPSGLNSLAATADGVPVPLRPDSAISPDFTRPLSMRSATRMGHARQVTALDGDSNHHGSSHKHSQSEAPHHGPSPSDAGESPGARLQSAASAPGMYLLGDGTDAAPKLDISAFTRSQLQTQAEQTVQLSADAAAADRHRNIIASISPHVSLQDEGDHVPQLPSPTTTATQGPSSKPSPRSPDSPPPTSTTPSSRHITRLWNRDQPSPDQAASSAQHPDPDHSAPQMTNHDASSTPATGTLRTALGVFERLAAERDHAKASDDKANEPQPTPSDPLSIAARELISKDHLVSQSSAVFGAVLDELCDEQVDLQGGQVVDMQHLHLSTASRNLLRGAICEPAHTERFDFYTGSDVSLAAFLGSMLPFVNRCQSTTCNDGPGAHLLSFLHGSGLMSFSVTRLGLAKALPGSEHGQIWFWARPQEAGQTAMATAGRVALSPEASCLSLAHFFELSFGACYLQLSNRAMHSGFARYFGLGQLVACFLFERVECYDVTLPPAEIACQVPLEQEWLTGEIDSLIEEANAAFRAINAALALAESRIQAAKAAKGNSADPAGADASADGSSAAVGLLQDALAAEGQGLSDMVQDVCSMVLPGKASAEAPDSSPAPDSEKLVAALWQINRLRRSLAVLSMTWYSRLQEPNLLASAPAPSTGLSAGMAGSAAASPSQPMPRSQSGSVPADVQRSRSERPADTAYRLHRPRSLLGLDQHGDVKAAAGDGNSTAVSALKAVASDSELARGSKDISIQENKPMSPRALQSIPRGMVAQRRALWEQPVIKPPSWAPLQRTATASDSVLQWLNANRQGGGSSAADPPMLLGGTSQSEAATGQGSDTDEGTDVEDTMSESGRSDRSQGDWQQSAHRRMSRLSRQELTSTEPMPPLKEDTATTEKENDTSVGAKTEDVEIQSSIEGTTGPGAVDADLLNSGAMRKALQREESQLASHFDTDYWGQMLESMRAQEQEVQGGLGAAGAMAASASRDALSPNGEASDRPRLYPDPSAIASSAERSASPLISPSGLPMLMKKTNSSELIMGTSLPHIGSAVTTPVSAAQMKPSGRALLPPGVGDRVVVVRDDEPTSIIAYSLSSREYHTFLDKALANLMYGSAAASAQELNRAHRQAGSTAMSAEWDPSSLETLQAGDGRHHHSDSTASDAGLPAGSPRQPGMISAHLRGRSAVSRPESGSEWKVLLSREPMHFEHSVVDDGAGQPSGKARMQVTAWYAPQFAELRRRVCVGGEEAYLASLSRCRPWEARGGKTRAYFAKTNDDRYIVKQLQPSEKRSFPEIAPSYFRYLAHSLRKNLPTCLAKIMGIYTVMLRTAGGREAPMDLLVMENIFYAGNLAPIYDLKGSERARLARDDPSDPTRVLLDQNLVQHNLGSPILVGSEAHARLLRALWSDTAFLAGLGVMDYSLLVGMNQSGGTLVVGIIDFIRQYTWDKALERPWTPMMVSERWRWHMQTRIRV</sequence>
<evidence type="ECO:0000256" key="6">
    <source>
        <dbReference type="ARBA" id="ARBA00022777"/>
    </source>
</evidence>
<evidence type="ECO:0000256" key="3">
    <source>
        <dbReference type="ARBA" id="ARBA00022723"/>
    </source>
</evidence>
<dbReference type="GO" id="GO:0008270">
    <property type="term" value="F:zinc ion binding"/>
    <property type="evidence" value="ECO:0007669"/>
    <property type="project" value="UniProtKB-KW"/>
</dbReference>
<evidence type="ECO:0000256" key="7">
    <source>
        <dbReference type="ARBA" id="ARBA00022833"/>
    </source>
</evidence>
<dbReference type="SMART" id="SM00330">
    <property type="entry name" value="PIPKc"/>
    <property type="match status" value="1"/>
</dbReference>
<dbReference type="GO" id="GO:0005524">
    <property type="term" value="F:ATP binding"/>
    <property type="evidence" value="ECO:0007669"/>
    <property type="project" value="UniProtKB-UniRule"/>
</dbReference>
<feature type="region of interest" description="Disordered" evidence="11">
    <location>
        <begin position="600"/>
        <end position="619"/>
    </location>
</feature>
<comment type="caution">
    <text evidence="14">The sequence shown here is derived from an EMBL/GenBank/DDBJ whole genome shotgun (WGS) entry which is preliminary data.</text>
</comment>
<gene>
    <name evidence="14" type="ORF">WJX73_010097</name>
</gene>
<dbReference type="InterPro" id="IPR044769">
    <property type="entry name" value="PIKfyve_PIPKc"/>
</dbReference>
<feature type="region of interest" description="Disordered" evidence="11">
    <location>
        <begin position="1386"/>
        <end position="1502"/>
    </location>
</feature>
<feature type="region of interest" description="Disordered" evidence="11">
    <location>
        <begin position="638"/>
        <end position="677"/>
    </location>
</feature>
<dbReference type="PANTHER" id="PTHR45748:SF7">
    <property type="entry name" value="1-PHOSPHATIDYLINOSITOL 3-PHOSPHATE 5-KINASE-RELATED"/>
    <property type="match status" value="1"/>
</dbReference>
<keyword evidence="4 10" id="KW-0547">Nucleotide-binding</keyword>
<feature type="compositionally biased region" description="Low complexity" evidence="11">
    <location>
        <begin position="1553"/>
        <end position="1566"/>
    </location>
</feature>
<feature type="compositionally biased region" description="Polar residues" evidence="11">
    <location>
        <begin position="475"/>
        <end position="489"/>
    </location>
</feature>
<dbReference type="InterPro" id="IPR002423">
    <property type="entry name" value="Cpn60/GroEL/TCP-1"/>
</dbReference>
<evidence type="ECO:0000313" key="15">
    <source>
        <dbReference type="Proteomes" id="UP001465755"/>
    </source>
</evidence>
<evidence type="ECO:0000256" key="4">
    <source>
        <dbReference type="ARBA" id="ARBA00022741"/>
    </source>
</evidence>
<proteinExistence type="predicted"/>
<feature type="domain" description="FYVE-type" evidence="12">
    <location>
        <begin position="27"/>
        <end position="89"/>
    </location>
</feature>
<keyword evidence="3" id="KW-0479">Metal-binding</keyword>
<dbReference type="InterPro" id="IPR027484">
    <property type="entry name" value="PInositol-4-P-5-kinase_N"/>
</dbReference>
<dbReference type="InterPro" id="IPR027409">
    <property type="entry name" value="GroEL-like_apical_dom_sf"/>
</dbReference>
<dbReference type="Gene3D" id="3.30.800.10">
    <property type="entry name" value="Phosphatidylinositol Phosphate Kinase II Beta"/>
    <property type="match status" value="1"/>
</dbReference>
<evidence type="ECO:0000256" key="2">
    <source>
        <dbReference type="ARBA" id="ARBA00022679"/>
    </source>
</evidence>
<dbReference type="InterPro" id="IPR000306">
    <property type="entry name" value="Znf_FYVE"/>
</dbReference>
<dbReference type="InterPro" id="IPR002498">
    <property type="entry name" value="PInositol-4-P-4/5-kinase_core"/>
</dbReference>
<feature type="region of interest" description="Disordered" evidence="11">
    <location>
        <begin position="475"/>
        <end position="494"/>
    </location>
</feature>
<feature type="region of interest" description="Disordered" evidence="11">
    <location>
        <begin position="1237"/>
        <end position="1281"/>
    </location>
</feature>
<feature type="region of interest" description="Disordered" evidence="11">
    <location>
        <begin position="1548"/>
        <end position="1600"/>
    </location>
</feature>
<dbReference type="Gene3D" id="3.30.810.10">
    <property type="entry name" value="2-Layer Sandwich"/>
    <property type="match status" value="1"/>
</dbReference>